<accession>B9JQ82</accession>
<dbReference type="CDD" id="cd07359">
    <property type="entry name" value="PCA_45_Doxase_B_like"/>
    <property type="match status" value="1"/>
</dbReference>
<organism evidence="2 3">
    <name type="scientific">Rhizobium rhizogenes (strain K84 / ATCC BAA-868)</name>
    <name type="common">Agrobacterium radiobacter</name>
    <dbReference type="NCBI Taxonomy" id="311403"/>
    <lineage>
        <taxon>Bacteria</taxon>
        <taxon>Pseudomonadati</taxon>
        <taxon>Pseudomonadota</taxon>
        <taxon>Alphaproteobacteria</taxon>
        <taxon>Hyphomicrobiales</taxon>
        <taxon>Rhizobiaceae</taxon>
        <taxon>Rhizobium/Agrobacterium group</taxon>
        <taxon>Rhizobium</taxon>
    </lineage>
</organism>
<dbReference type="InterPro" id="IPR004183">
    <property type="entry name" value="Xdiol_dOase_suB"/>
</dbReference>
<dbReference type="Proteomes" id="UP000001600">
    <property type="component" value="Plasmid pAtK84c"/>
</dbReference>
<keyword evidence="2" id="KW-0223">Dioxygenase</keyword>
<sequence length="292" mass="31815">MAQLVSLIGVPHDPTLPIAARLRPDGKAPPGAIPALDCFEELRRELEKARPDALVIVGSDHLNQWFFNNMAPFTIGKPERLKGPFPSEIRSWGLESCDLPVHGGLARHMLKHGYEEGIDFAFSDEFIADHSFTIPVNFLRPEQDLPVVPAFVNLLAPPVPPGRRFVDVGRAMRSGIESFAGGERVALIVTGHMSNSVGGPGMLNNMTEPETDWDRAMWARIEANDVDAILQHSTWDRLYAAGNGTPGFLAYLLAFGAASRAPPTYRRLIATTAQPACAFLAWDEAALDGGRA</sequence>
<evidence type="ECO:0000259" key="1">
    <source>
        <dbReference type="Pfam" id="PF02900"/>
    </source>
</evidence>
<evidence type="ECO:0000313" key="2">
    <source>
        <dbReference type="EMBL" id="ACM31301.1"/>
    </source>
</evidence>
<dbReference type="RefSeq" id="WP_012653293.1">
    <property type="nucleotide sequence ID" value="NC_011987.1"/>
</dbReference>
<dbReference type="AlphaFoldDB" id="B9JQ82"/>
<evidence type="ECO:0000313" key="3">
    <source>
        <dbReference type="Proteomes" id="UP000001600"/>
    </source>
</evidence>
<protein>
    <submittedName>
        <fullName evidence="2">2, 3-dihydroxybiphenyl 1, 2-dioxygenase</fullName>
    </submittedName>
</protein>
<dbReference type="SUPFAM" id="SSF53213">
    <property type="entry name" value="LigB-like"/>
    <property type="match status" value="1"/>
</dbReference>
<keyword evidence="2" id="KW-0560">Oxidoreductase</keyword>
<dbReference type="EMBL" id="CP000631">
    <property type="protein sequence ID" value="ACM31301.1"/>
    <property type="molecule type" value="Genomic_DNA"/>
</dbReference>
<proteinExistence type="predicted"/>
<dbReference type="Gene3D" id="3.40.830.10">
    <property type="entry name" value="LigB-like"/>
    <property type="match status" value="1"/>
</dbReference>
<dbReference type="GO" id="GO:0016702">
    <property type="term" value="F:oxidoreductase activity, acting on single donors with incorporation of molecular oxygen, incorporation of two atoms of oxygen"/>
    <property type="evidence" value="ECO:0007669"/>
    <property type="project" value="UniProtKB-ARBA"/>
</dbReference>
<dbReference type="Pfam" id="PF02900">
    <property type="entry name" value="LigB"/>
    <property type="match status" value="1"/>
</dbReference>
<geneLocation type="plasmid" evidence="2 3">
    <name>pAtK84c</name>
</geneLocation>
<keyword evidence="2" id="KW-0614">Plasmid</keyword>
<dbReference type="GO" id="GO:0008198">
    <property type="term" value="F:ferrous iron binding"/>
    <property type="evidence" value="ECO:0007669"/>
    <property type="project" value="InterPro"/>
</dbReference>
<feature type="domain" description="Extradiol ring-cleavage dioxygenase class III enzyme subunit B" evidence="1">
    <location>
        <begin position="25"/>
        <end position="261"/>
    </location>
</feature>
<dbReference type="HOGENOM" id="CLU_078149_1_1_5"/>
<name>B9JQ82_RHIR8</name>
<dbReference type="KEGG" id="ara:Arad_12298"/>
<gene>
    <name evidence="2" type="ordered locus">Arad_12298</name>
</gene>
<reference evidence="2 3" key="1">
    <citation type="journal article" date="2009" name="J. Bacteriol.">
        <title>Genome sequences of three Agrobacterium biovars help elucidate the evolution of multichromosome genomes in bacteria.</title>
        <authorList>
            <person name="Slater S.C."/>
            <person name="Goldman B.S."/>
            <person name="Goodner B."/>
            <person name="Setubal J.C."/>
            <person name="Farrand S.K."/>
            <person name="Nester E.W."/>
            <person name="Burr T.J."/>
            <person name="Banta L."/>
            <person name="Dickerman A.W."/>
            <person name="Paulsen I."/>
            <person name="Otten L."/>
            <person name="Suen G."/>
            <person name="Welch R."/>
            <person name="Almeida N.F."/>
            <person name="Arnold F."/>
            <person name="Burton O.T."/>
            <person name="Du Z."/>
            <person name="Ewing A."/>
            <person name="Godsy E."/>
            <person name="Heisel S."/>
            <person name="Houmiel K.L."/>
            <person name="Jhaveri J."/>
            <person name="Lu J."/>
            <person name="Miller N.M."/>
            <person name="Norton S."/>
            <person name="Chen Q."/>
            <person name="Phoolcharoen W."/>
            <person name="Ohlin V."/>
            <person name="Ondrusek D."/>
            <person name="Pride N."/>
            <person name="Stricklin S.L."/>
            <person name="Sun J."/>
            <person name="Wheeler C."/>
            <person name="Wilson L."/>
            <person name="Zhu H."/>
            <person name="Wood D.W."/>
        </authorList>
    </citation>
    <scope>NUCLEOTIDE SEQUENCE [LARGE SCALE GENOMIC DNA]</scope>
    <source>
        <strain evidence="3">K84 / ATCC BAA-868</strain>
        <plasmid evidence="2 3">pAtK84c</plasmid>
    </source>
</reference>